<organism evidence="3 4">
    <name type="scientific">Archangium lansingense</name>
    <dbReference type="NCBI Taxonomy" id="2995310"/>
    <lineage>
        <taxon>Bacteria</taxon>
        <taxon>Pseudomonadati</taxon>
        <taxon>Myxococcota</taxon>
        <taxon>Myxococcia</taxon>
        <taxon>Myxococcales</taxon>
        <taxon>Cystobacterineae</taxon>
        <taxon>Archangiaceae</taxon>
        <taxon>Archangium</taxon>
    </lineage>
</organism>
<dbReference type="InterPro" id="IPR011752">
    <property type="entry name" value="PilV_Myxo-type"/>
</dbReference>
<sequence>MNAPSTAAAPTPSRETELARAESELASQEARLGEQLSRAAAEAETHSHRLMELRQQVERGLAERPADEHVRGAGARLESASVHTGSTEDARERALSARHEALEARRRGLEEAQRALQSLQHLNTRAQQDLAEAEAGLKRSTEAAARAQREREAAARQREREATQAKAARPVERAQAKGNTTQVDPNPQGARTRVRMVAAIDQGSDSNFFTGFTTNINEGGIFVATVQSVPRGTTVDVDVLLPGTRAMQVTGVVRWTREVNDKTPELMPGLGVKFTYLPPEVTSVISDFVVSREPMFFPD</sequence>
<dbReference type="EMBL" id="JAPNKA010000001">
    <property type="protein sequence ID" value="MCY1083694.1"/>
    <property type="molecule type" value="Genomic_DNA"/>
</dbReference>
<feature type="domain" description="PilZ" evidence="2">
    <location>
        <begin position="190"/>
        <end position="289"/>
    </location>
</feature>
<feature type="compositionally biased region" description="Basic and acidic residues" evidence="1">
    <location>
        <begin position="14"/>
        <end position="23"/>
    </location>
</feature>
<feature type="region of interest" description="Disordered" evidence="1">
    <location>
        <begin position="1"/>
        <end position="101"/>
    </location>
</feature>
<evidence type="ECO:0000256" key="1">
    <source>
        <dbReference type="SAM" id="MobiDB-lite"/>
    </source>
</evidence>
<evidence type="ECO:0000313" key="4">
    <source>
        <dbReference type="Proteomes" id="UP001207654"/>
    </source>
</evidence>
<protein>
    <submittedName>
        <fullName evidence="3">TIGR02266 family protein</fullName>
    </submittedName>
</protein>
<keyword evidence="4" id="KW-1185">Reference proteome</keyword>
<dbReference type="RefSeq" id="WP_267542217.1">
    <property type="nucleotide sequence ID" value="NZ_JAPNKA010000001.1"/>
</dbReference>
<dbReference type="NCBIfam" id="TIGR02266">
    <property type="entry name" value="gmx_TIGR02266"/>
    <property type="match status" value="1"/>
</dbReference>
<dbReference type="Proteomes" id="UP001207654">
    <property type="component" value="Unassembled WGS sequence"/>
</dbReference>
<feature type="region of interest" description="Disordered" evidence="1">
    <location>
        <begin position="130"/>
        <end position="190"/>
    </location>
</feature>
<dbReference type="InterPro" id="IPR009875">
    <property type="entry name" value="PilZ_domain"/>
</dbReference>
<feature type="compositionally biased region" description="Basic and acidic residues" evidence="1">
    <location>
        <begin position="41"/>
        <end position="71"/>
    </location>
</feature>
<comment type="caution">
    <text evidence="3">The sequence shown here is derived from an EMBL/GenBank/DDBJ whole genome shotgun (WGS) entry which is preliminary data.</text>
</comment>
<proteinExistence type="predicted"/>
<reference evidence="3 4" key="1">
    <citation type="submission" date="2022-11" db="EMBL/GenBank/DDBJ databases">
        <title>Minimal conservation of predation-associated metabolite biosynthetic gene clusters underscores biosynthetic potential of Myxococcota including descriptions for ten novel species: Archangium lansinium sp. nov., Myxococcus landrumus sp. nov., Nannocystis bai.</title>
        <authorList>
            <person name="Ahearne A."/>
            <person name="Stevens C."/>
            <person name="Phillips K."/>
        </authorList>
    </citation>
    <scope>NUCLEOTIDE SEQUENCE [LARGE SCALE GENOMIC DNA]</scope>
    <source>
        <strain evidence="3 4">MIWBW</strain>
    </source>
</reference>
<evidence type="ECO:0000313" key="3">
    <source>
        <dbReference type="EMBL" id="MCY1083694.1"/>
    </source>
</evidence>
<dbReference type="Pfam" id="PF07238">
    <property type="entry name" value="PilZ"/>
    <property type="match status" value="1"/>
</dbReference>
<accession>A0ABT4AS63</accession>
<gene>
    <name evidence="3" type="ORF">OV287_55570</name>
</gene>
<feature type="compositionally biased region" description="Basic and acidic residues" evidence="1">
    <location>
        <begin position="86"/>
        <end position="101"/>
    </location>
</feature>
<name>A0ABT4AS63_9BACT</name>
<feature type="compositionally biased region" description="Low complexity" evidence="1">
    <location>
        <begin position="1"/>
        <end position="13"/>
    </location>
</feature>
<feature type="compositionally biased region" description="Basic and acidic residues" evidence="1">
    <location>
        <begin position="135"/>
        <end position="175"/>
    </location>
</feature>
<dbReference type="Gene3D" id="2.40.10.220">
    <property type="entry name" value="predicted glycosyltransferase like domains"/>
    <property type="match status" value="1"/>
</dbReference>
<evidence type="ECO:0000259" key="2">
    <source>
        <dbReference type="Pfam" id="PF07238"/>
    </source>
</evidence>